<evidence type="ECO:0000256" key="1">
    <source>
        <dbReference type="SAM" id="MobiDB-lite"/>
    </source>
</evidence>
<proteinExistence type="predicted"/>
<sequence>MEVHCVALELKYQNLALKSGQHGQFLKAKSNEATIRKDIDDFETINIELEYRVATLLKENEHLKKTYKDLYDSIKKTQVQTKEQIDSLIAQLIKKSIENADLKVQIQEKVFANAALKNKLRKLKGNSVDTKWVPTGTIFTSSTTKVDSEPPHGSNTDITNPHECKQTLDLSAGTSINVQKDYTLNFSARTPIDREKIKALITENMIVRRPSS</sequence>
<reference evidence="2" key="1">
    <citation type="journal article" date="2022" name="Int. J. Mol. Sci.">
        <title>Draft Genome of Tanacetum Coccineum: Genomic Comparison of Closely Related Tanacetum-Family Plants.</title>
        <authorList>
            <person name="Yamashiro T."/>
            <person name="Shiraishi A."/>
            <person name="Nakayama K."/>
            <person name="Satake H."/>
        </authorList>
    </citation>
    <scope>NUCLEOTIDE SEQUENCE</scope>
</reference>
<name>A0ABQ5DLS1_9ASTR</name>
<evidence type="ECO:0000313" key="3">
    <source>
        <dbReference type="Proteomes" id="UP001151760"/>
    </source>
</evidence>
<evidence type="ECO:0000313" key="2">
    <source>
        <dbReference type="EMBL" id="GJT40161.1"/>
    </source>
</evidence>
<dbReference type="EMBL" id="BQNB010015448">
    <property type="protein sequence ID" value="GJT40161.1"/>
    <property type="molecule type" value="Genomic_DNA"/>
</dbReference>
<comment type="caution">
    <text evidence="2">The sequence shown here is derived from an EMBL/GenBank/DDBJ whole genome shotgun (WGS) entry which is preliminary data.</text>
</comment>
<reference evidence="2" key="2">
    <citation type="submission" date="2022-01" db="EMBL/GenBank/DDBJ databases">
        <authorList>
            <person name="Yamashiro T."/>
            <person name="Shiraishi A."/>
            <person name="Satake H."/>
            <person name="Nakayama K."/>
        </authorList>
    </citation>
    <scope>NUCLEOTIDE SEQUENCE</scope>
</reference>
<organism evidence="2 3">
    <name type="scientific">Tanacetum coccineum</name>
    <dbReference type="NCBI Taxonomy" id="301880"/>
    <lineage>
        <taxon>Eukaryota</taxon>
        <taxon>Viridiplantae</taxon>
        <taxon>Streptophyta</taxon>
        <taxon>Embryophyta</taxon>
        <taxon>Tracheophyta</taxon>
        <taxon>Spermatophyta</taxon>
        <taxon>Magnoliopsida</taxon>
        <taxon>eudicotyledons</taxon>
        <taxon>Gunneridae</taxon>
        <taxon>Pentapetalae</taxon>
        <taxon>asterids</taxon>
        <taxon>campanulids</taxon>
        <taxon>Asterales</taxon>
        <taxon>Asteraceae</taxon>
        <taxon>Asteroideae</taxon>
        <taxon>Anthemideae</taxon>
        <taxon>Anthemidinae</taxon>
        <taxon>Tanacetum</taxon>
    </lineage>
</organism>
<gene>
    <name evidence="2" type="ORF">Tco_0940026</name>
</gene>
<dbReference type="Proteomes" id="UP001151760">
    <property type="component" value="Unassembled WGS sequence"/>
</dbReference>
<keyword evidence="3" id="KW-1185">Reference proteome</keyword>
<accession>A0ABQ5DLS1</accession>
<protein>
    <submittedName>
        <fullName evidence="2">Uncharacterized protein</fullName>
    </submittedName>
</protein>
<feature type="region of interest" description="Disordered" evidence="1">
    <location>
        <begin position="142"/>
        <end position="161"/>
    </location>
</feature>